<gene>
    <name evidence="9" type="ORF">ACHAXA_011255</name>
</gene>
<dbReference type="InterPro" id="IPR038350">
    <property type="entry name" value="Orai_sf"/>
</dbReference>
<dbReference type="InterPro" id="IPR012446">
    <property type="entry name" value="CRAC_channel"/>
</dbReference>
<dbReference type="Pfam" id="PF07856">
    <property type="entry name" value="Orai-1"/>
    <property type="match status" value="1"/>
</dbReference>
<comment type="subcellular location">
    <subcellularLocation>
        <location evidence="1">Membrane</location>
        <topology evidence="1">Multi-pass membrane protein</topology>
    </subcellularLocation>
</comment>
<feature type="coiled-coil region" evidence="6">
    <location>
        <begin position="27"/>
        <end position="54"/>
    </location>
</feature>
<dbReference type="EMBL" id="JALLPB020000021">
    <property type="protein sequence ID" value="KAL3826446.1"/>
    <property type="molecule type" value="Genomic_DNA"/>
</dbReference>
<reference evidence="9 10" key="1">
    <citation type="submission" date="2024-10" db="EMBL/GenBank/DDBJ databases">
        <title>Updated reference genomes for cyclostephanoid diatoms.</title>
        <authorList>
            <person name="Roberts W.R."/>
            <person name="Alverson A.J."/>
        </authorList>
    </citation>
    <scope>NUCLEOTIDE SEQUENCE [LARGE SCALE GENOMIC DNA]</scope>
    <source>
        <strain evidence="9 10">AJA228-03</strain>
    </source>
</reference>
<evidence type="ECO:0000256" key="3">
    <source>
        <dbReference type="ARBA" id="ARBA00022692"/>
    </source>
</evidence>
<name>A0ABD3SPC0_9STRA</name>
<evidence type="ECO:0000256" key="6">
    <source>
        <dbReference type="SAM" id="Coils"/>
    </source>
</evidence>
<feature type="transmembrane region" description="Helical" evidence="8">
    <location>
        <begin position="165"/>
        <end position="184"/>
    </location>
</feature>
<comment type="caution">
    <text evidence="9">The sequence shown here is derived from an EMBL/GenBank/DDBJ whole genome shotgun (WGS) entry which is preliminary data.</text>
</comment>
<dbReference type="AlphaFoldDB" id="A0ABD3SPC0"/>
<dbReference type="PANTHER" id="PTHR31501:SF7">
    <property type="entry name" value="CALCIUM RELEASE-ACTIVATED CALCIUM CHANNEL PROTEIN 1"/>
    <property type="match status" value="1"/>
</dbReference>
<keyword evidence="6" id="KW-0175">Coiled coil</keyword>
<accession>A0ABD3SPC0</accession>
<dbReference type="Gene3D" id="1.20.140.140">
    <property type="entry name" value="Calcium release-activated calcium channel protein Orai"/>
    <property type="match status" value="1"/>
</dbReference>
<feature type="transmembrane region" description="Helical" evidence="8">
    <location>
        <begin position="48"/>
        <end position="67"/>
    </location>
</feature>
<proteinExistence type="inferred from homology"/>
<dbReference type="GO" id="GO:0016020">
    <property type="term" value="C:membrane"/>
    <property type="evidence" value="ECO:0007669"/>
    <property type="project" value="UniProtKB-SubCell"/>
</dbReference>
<feature type="region of interest" description="Disordered" evidence="7">
    <location>
        <begin position="225"/>
        <end position="248"/>
    </location>
</feature>
<evidence type="ECO:0000256" key="2">
    <source>
        <dbReference type="ARBA" id="ARBA00008062"/>
    </source>
</evidence>
<evidence type="ECO:0000256" key="5">
    <source>
        <dbReference type="ARBA" id="ARBA00023136"/>
    </source>
</evidence>
<keyword evidence="10" id="KW-1185">Reference proteome</keyword>
<dbReference type="Proteomes" id="UP001530377">
    <property type="component" value="Unassembled WGS sequence"/>
</dbReference>
<evidence type="ECO:0000256" key="4">
    <source>
        <dbReference type="ARBA" id="ARBA00022989"/>
    </source>
</evidence>
<feature type="transmembrane region" description="Helical" evidence="8">
    <location>
        <begin position="134"/>
        <end position="159"/>
    </location>
</feature>
<evidence type="ECO:0000313" key="9">
    <source>
        <dbReference type="EMBL" id="KAL3826446.1"/>
    </source>
</evidence>
<evidence type="ECO:0000313" key="10">
    <source>
        <dbReference type="Proteomes" id="UP001530377"/>
    </source>
</evidence>
<keyword evidence="5 8" id="KW-0472">Membrane</keyword>
<sequence>MFSAGMDMADMAWEAKCREEDMKQRALENERHAIEDARRSVDEKAQQLQVLANQSALFAGFSMVVLVESSIPDDVPGVLLAIFGGTTACVIALMLVSSLYAMYMLVAILGYDCVARDVPFDEFWRKRCDPDFKLSLRCFSYGIPLFMILVALVAWVHFWNQPYKIVSSSIVTVIVFAGSVFWFTSISRKWTSFLLTSDSRILAKQKSMRLKNDVDNSFHVNNQNGMIRTSNEGGNDGGGGSVLDPVAR</sequence>
<evidence type="ECO:0000256" key="8">
    <source>
        <dbReference type="SAM" id="Phobius"/>
    </source>
</evidence>
<keyword evidence="3 8" id="KW-0812">Transmembrane</keyword>
<evidence type="ECO:0000256" key="1">
    <source>
        <dbReference type="ARBA" id="ARBA00004141"/>
    </source>
</evidence>
<evidence type="ECO:0000256" key="7">
    <source>
        <dbReference type="SAM" id="MobiDB-lite"/>
    </source>
</evidence>
<feature type="transmembrane region" description="Helical" evidence="8">
    <location>
        <begin position="79"/>
        <end position="106"/>
    </location>
</feature>
<organism evidence="9 10">
    <name type="scientific">Cyclostephanos tholiformis</name>
    <dbReference type="NCBI Taxonomy" id="382380"/>
    <lineage>
        <taxon>Eukaryota</taxon>
        <taxon>Sar</taxon>
        <taxon>Stramenopiles</taxon>
        <taxon>Ochrophyta</taxon>
        <taxon>Bacillariophyta</taxon>
        <taxon>Coscinodiscophyceae</taxon>
        <taxon>Thalassiosirophycidae</taxon>
        <taxon>Stephanodiscales</taxon>
        <taxon>Stephanodiscaceae</taxon>
        <taxon>Cyclostephanos</taxon>
    </lineage>
</organism>
<protein>
    <submittedName>
        <fullName evidence="9">Uncharacterized protein</fullName>
    </submittedName>
</protein>
<dbReference type="PANTHER" id="PTHR31501">
    <property type="entry name" value="CALCIUM RELEASE-ACTIVATED CALCIUM CHANNEL PROTEIN 1"/>
    <property type="match status" value="1"/>
</dbReference>
<keyword evidence="4 8" id="KW-1133">Transmembrane helix</keyword>
<comment type="similarity">
    <text evidence="2">Belongs to the Orai family.</text>
</comment>